<dbReference type="InterPro" id="IPR000634">
    <property type="entry name" value="Ser/Thr_deHydtase_PyrdxlP-BS"/>
</dbReference>
<dbReference type="GO" id="GO:0030170">
    <property type="term" value="F:pyridoxal phosphate binding"/>
    <property type="evidence" value="ECO:0007669"/>
    <property type="project" value="InterPro"/>
</dbReference>
<keyword evidence="3" id="KW-0456">Lyase</keyword>
<dbReference type="SUPFAM" id="SSF53686">
    <property type="entry name" value="Tryptophan synthase beta subunit-like PLP-dependent enzymes"/>
    <property type="match status" value="1"/>
</dbReference>
<protein>
    <submittedName>
        <fullName evidence="5">Pyridoxal-phosphate dependent enzyme</fullName>
    </submittedName>
</protein>
<feature type="domain" description="Tryptophan synthase beta chain-like PALP" evidence="4">
    <location>
        <begin position="63"/>
        <end position="360"/>
    </location>
</feature>
<dbReference type="GeneID" id="60588860"/>
<dbReference type="GO" id="GO:0004794">
    <property type="term" value="F:threonine deaminase activity"/>
    <property type="evidence" value="ECO:0007669"/>
    <property type="project" value="TreeGrafter"/>
</dbReference>
<dbReference type="Proteomes" id="UP000595001">
    <property type="component" value="Chromosome"/>
</dbReference>
<dbReference type="PROSITE" id="PS00165">
    <property type="entry name" value="DEHYDRATASE_SER_THR"/>
    <property type="match status" value="1"/>
</dbReference>
<dbReference type="GO" id="GO:0006565">
    <property type="term" value="P:L-serine catabolic process"/>
    <property type="evidence" value="ECO:0007669"/>
    <property type="project" value="TreeGrafter"/>
</dbReference>
<dbReference type="InterPro" id="IPR036052">
    <property type="entry name" value="TrpB-like_PALP_sf"/>
</dbReference>
<name>A0A7U3WBE6_9EURY</name>
<evidence type="ECO:0000313" key="6">
    <source>
        <dbReference type="Proteomes" id="UP000595001"/>
    </source>
</evidence>
<dbReference type="KEGG" id="hlt:I7X12_10165"/>
<gene>
    <name evidence="5" type="ORF">I7X12_10165</name>
</gene>
<dbReference type="InterPro" id="IPR001926">
    <property type="entry name" value="TrpB-like_PALP"/>
</dbReference>
<accession>A0A7U3WBE6</accession>
<comment type="cofactor">
    <cofactor evidence="1">
        <name>pyridoxal 5'-phosphate</name>
        <dbReference type="ChEBI" id="CHEBI:597326"/>
    </cofactor>
</comment>
<sequence>MLTCGDCGRTYADDADAPWRCDCGHPLDYDTRPLPEADHPPAHLDRDRGLWAFEPFLDTERAVTLGEGWTPLVDAPEWDTRFKLESIFPTGSFKDRGAALTVSRAAELGVDRVLEDSSGNAGLAIATYAARAGIDAEIYVPADAKPGKLRAIERTGADVVRVEGSRGDVTDACVEAVEGGAGGAGGWYASHAWNPAFFRGTATFAFELAAQRDWTVPDAVVTPLGHGTLFLGAYRGFRALRDAGWTDSIPRLLGAQATGAAPVADALGDDSTADRPANDGADGIQIREPARFGQILDAIEATDGDALAVGPDATEREHDRLARAGFHVEPTCATATAALAEYRDQGVVAPEDDVAVALTGTGLKG</sequence>
<dbReference type="GO" id="GO:0009097">
    <property type="term" value="P:isoleucine biosynthetic process"/>
    <property type="evidence" value="ECO:0007669"/>
    <property type="project" value="TreeGrafter"/>
</dbReference>
<dbReference type="Gene3D" id="3.40.50.1100">
    <property type="match status" value="2"/>
</dbReference>
<evidence type="ECO:0000259" key="4">
    <source>
        <dbReference type="Pfam" id="PF00291"/>
    </source>
</evidence>
<evidence type="ECO:0000256" key="1">
    <source>
        <dbReference type="ARBA" id="ARBA00001933"/>
    </source>
</evidence>
<keyword evidence="6" id="KW-1185">Reference proteome</keyword>
<organism evidence="5 6">
    <name type="scientific">Halosimplex litoreum</name>
    <dbReference type="NCBI Taxonomy" id="1198301"/>
    <lineage>
        <taxon>Archaea</taxon>
        <taxon>Methanobacteriati</taxon>
        <taxon>Methanobacteriota</taxon>
        <taxon>Stenosarchaea group</taxon>
        <taxon>Halobacteria</taxon>
        <taxon>Halobacteriales</taxon>
        <taxon>Haloarculaceae</taxon>
        <taxon>Halosimplex</taxon>
    </lineage>
</organism>
<dbReference type="Pfam" id="PF00291">
    <property type="entry name" value="PALP"/>
    <property type="match status" value="1"/>
</dbReference>
<dbReference type="InterPro" id="IPR050147">
    <property type="entry name" value="Ser/Thr_Dehydratase"/>
</dbReference>
<dbReference type="AlphaFoldDB" id="A0A7U3WBE6"/>
<evidence type="ECO:0000313" key="5">
    <source>
        <dbReference type="EMBL" id="QPV64941.1"/>
    </source>
</evidence>
<dbReference type="RefSeq" id="WP_198063699.1">
    <property type="nucleotide sequence ID" value="NZ_CP065856.1"/>
</dbReference>
<dbReference type="GO" id="GO:0006567">
    <property type="term" value="P:L-threonine catabolic process"/>
    <property type="evidence" value="ECO:0007669"/>
    <property type="project" value="TreeGrafter"/>
</dbReference>
<dbReference type="OrthoDB" id="85597at2157"/>
<dbReference type="PANTHER" id="PTHR48078">
    <property type="entry name" value="THREONINE DEHYDRATASE, MITOCHONDRIAL-RELATED"/>
    <property type="match status" value="1"/>
</dbReference>
<reference evidence="5 6" key="1">
    <citation type="submission" date="2020-12" db="EMBL/GenBank/DDBJ databases">
        <title>Halosimplex halophilum sp. nov. and Halosimplex salinum sp. nov., two new members of the genus Halosimplex.</title>
        <authorList>
            <person name="Cui H.L."/>
        </authorList>
    </citation>
    <scope>NUCLEOTIDE SEQUENCE [LARGE SCALE GENOMIC DNA]</scope>
    <source>
        <strain evidence="5 6">YGH94</strain>
    </source>
</reference>
<dbReference type="GO" id="GO:0003941">
    <property type="term" value="F:L-serine ammonia-lyase activity"/>
    <property type="evidence" value="ECO:0007669"/>
    <property type="project" value="TreeGrafter"/>
</dbReference>
<evidence type="ECO:0000256" key="3">
    <source>
        <dbReference type="ARBA" id="ARBA00023239"/>
    </source>
</evidence>
<dbReference type="EMBL" id="CP065856">
    <property type="protein sequence ID" value="QPV64941.1"/>
    <property type="molecule type" value="Genomic_DNA"/>
</dbReference>
<proteinExistence type="predicted"/>
<dbReference type="PANTHER" id="PTHR48078:SF6">
    <property type="entry name" value="L-THREONINE DEHYDRATASE CATABOLIC TDCB"/>
    <property type="match status" value="1"/>
</dbReference>
<evidence type="ECO:0000256" key="2">
    <source>
        <dbReference type="ARBA" id="ARBA00022898"/>
    </source>
</evidence>
<keyword evidence="2" id="KW-0663">Pyridoxal phosphate</keyword>